<dbReference type="AlphaFoldDB" id="A0A0N4XFW3"/>
<accession>A0A0N4XFW3</accession>
<dbReference type="EMBL" id="UYSL01001102">
    <property type="protein sequence ID" value="VDL64847.1"/>
    <property type="molecule type" value="Genomic_DNA"/>
</dbReference>
<keyword evidence="3" id="KW-1185">Reference proteome</keyword>
<dbReference type="WBParaSite" id="NBR_0000141501-mRNA-1">
    <property type="protein sequence ID" value="NBR_0000141501-mRNA-1"/>
    <property type="gene ID" value="NBR_0000141501"/>
</dbReference>
<reference evidence="4" key="1">
    <citation type="submission" date="2017-02" db="UniProtKB">
        <authorList>
            <consortium name="WormBaseParasite"/>
        </authorList>
    </citation>
    <scope>IDENTIFICATION</scope>
</reference>
<sequence>HHNDYDLPVEACGELDDVGSWLLANIDGELLELLPPPGEEFLERLPPIRVVQDKAEHTLQPFRQFIPPLERPVGQGMDEMYLKLTPDERYEFNGAKWGVCEIVKIREQSVNQPSSRSTPEPSERICDRREPMSAREREESRSFVESSPSVIDSRDFRTREDGRRPPQRDDYRIIRTRESETPQPSVSHTSVTGKSHVNGAFRRNEDQRQPSYRNEHRTAWPRESRSPQPPSQYSGDLERSYANDEFRMREEQRRPPYEVDRGTTWPRESEDPQCTAPFTSATGRSYAIVFEKDRTIEILALVTYVQENNYNEAVADIWPYRRLGLVDG</sequence>
<name>A0A0N4XFW3_NIPBR</name>
<evidence type="ECO:0000313" key="4">
    <source>
        <dbReference type="WBParaSite" id="NBR_0000141501-mRNA-1"/>
    </source>
</evidence>
<dbReference type="Proteomes" id="UP000271162">
    <property type="component" value="Unassembled WGS sequence"/>
</dbReference>
<protein>
    <submittedName>
        <fullName evidence="4">SH2 domain-containing protein</fullName>
    </submittedName>
</protein>
<feature type="compositionally biased region" description="Basic and acidic residues" evidence="1">
    <location>
        <begin position="236"/>
        <end position="261"/>
    </location>
</feature>
<organism evidence="4">
    <name type="scientific">Nippostrongylus brasiliensis</name>
    <name type="common">Rat hookworm</name>
    <dbReference type="NCBI Taxonomy" id="27835"/>
    <lineage>
        <taxon>Eukaryota</taxon>
        <taxon>Metazoa</taxon>
        <taxon>Ecdysozoa</taxon>
        <taxon>Nematoda</taxon>
        <taxon>Chromadorea</taxon>
        <taxon>Rhabditida</taxon>
        <taxon>Rhabditina</taxon>
        <taxon>Rhabditomorpha</taxon>
        <taxon>Strongyloidea</taxon>
        <taxon>Heligmosomidae</taxon>
        <taxon>Nippostrongylus</taxon>
    </lineage>
</organism>
<feature type="compositionally biased region" description="Basic and acidic residues" evidence="1">
    <location>
        <begin position="152"/>
        <end position="180"/>
    </location>
</feature>
<gene>
    <name evidence="2" type="ORF">NBR_LOCUS1416</name>
</gene>
<evidence type="ECO:0000313" key="2">
    <source>
        <dbReference type="EMBL" id="VDL64847.1"/>
    </source>
</evidence>
<feature type="compositionally biased region" description="Polar residues" evidence="1">
    <location>
        <begin position="181"/>
        <end position="195"/>
    </location>
</feature>
<feature type="compositionally biased region" description="Basic and acidic residues" evidence="1">
    <location>
        <begin position="121"/>
        <end position="142"/>
    </location>
</feature>
<evidence type="ECO:0000256" key="1">
    <source>
        <dbReference type="SAM" id="MobiDB-lite"/>
    </source>
</evidence>
<evidence type="ECO:0000313" key="3">
    <source>
        <dbReference type="Proteomes" id="UP000271162"/>
    </source>
</evidence>
<feature type="compositionally biased region" description="Basic and acidic residues" evidence="1">
    <location>
        <begin position="202"/>
        <end position="225"/>
    </location>
</feature>
<proteinExistence type="predicted"/>
<reference evidence="2 3" key="2">
    <citation type="submission" date="2018-11" db="EMBL/GenBank/DDBJ databases">
        <authorList>
            <consortium name="Pathogen Informatics"/>
        </authorList>
    </citation>
    <scope>NUCLEOTIDE SEQUENCE [LARGE SCALE GENOMIC DNA]</scope>
</reference>
<feature type="region of interest" description="Disordered" evidence="1">
    <location>
        <begin position="108"/>
        <end position="278"/>
    </location>
</feature>